<dbReference type="Gene3D" id="3.40.140.10">
    <property type="entry name" value="Cytidine Deaminase, domain 2"/>
    <property type="match status" value="1"/>
</dbReference>
<organism evidence="2 3">
    <name type="scientific">Desulfonauticus submarinus</name>
    <dbReference type="NCBI Taxonomy" id="206665"/>
    <lineage>
        <taxon>Bacteria</taxon>
        <taxon>Pseudomonadati</taxon>
        <taxon>Thermodesulfobacteriota</taxon>
        <taxon>Desulfovibrionia</taxon>
        <taxon>Desulfovibrionales</taxon>
        <taxon>Desulfonauticaceae</taxon>
        <taxon>Desulfonauticus</taxon>
    </lineage>
</organism>
<dbReference type="PROSITE" id="PS51747">
    <property type="entry name" value="CYT_DCMP_DEAMINASES_2"/>
    <property type="match status" value="1"/>
</dbReference>
<reference evidence="2 3" key="1">
    <citation type="submission" date="2016-10" db="EMBL/GenBank/DDBJ databases">
        <authorList>
            <person name="de Groot N.N."/>
        </authorList>
    </citation>
    <scope>NUCLEOTIDE SEQUENCE [LARGE SCALE GENOMIC DNA]</scope>
    <source>
        <strain evidence="2 3">DSM 15269</strain>
    </source>
</reference>
<gene>
    <name evidence="2" type="ORF">SAMN04488516_101129</name>
</gene>
<dbReference type="GO" id="GO:0047974">
    <property type="term" value="F:guanosine deaminase activity"/>
    <property type="evidence" value="ECO:0007669"/>
    <property type="project" value="TreeGrafter"/>
</dbReference>
<evidence type="ECO:0000313" key="3">
    <source>
        <dbReference type="Proteomes" id="UP000199602"/>
    </source>
</evidence>
<name>A0A1G9ZSD5_9BACT</name>
<evidence type="ECO:0000259" key="1">
    <source>
        <dbReference type="PROSITE" id="PS51747"/>
    </source>
</evidence>
<dbReference type="InterPro" id="IPR002125">
    <property type="entry name" value="CMP_dCMP_dom"/>
</dbReference>
<dbReference type="SUPFAM" id="SSF53927">
    <property type="entry name" value="Cytidine deaminase-like"/>
    <property type="match status" value="1"/>
</dbReference>
<sequence>MIQDITIPLPPWLKTLTPPSAFSNDTSKMEFAIFLAKKNIEEKTGGPFGAAIFSSKTNKLLAYGVNLVTYANISILHAEIVTFILAQKKLKSYTLNFDNEEFELFSSSEPCAMCLGACLWSGVKKVVYGAPAKYAREIGFDEGPVFPESWQYLQQKGIQLKTNVLADKARKVLLEYKNKQGIIYNG</sequence>
<evidence type="ECO:0000313" key="2">
    <source>
        <dbReference type="EMBL" id="SDN23536.1"/>
    </source>
</evidence>
<dbReference type="PANTHER" id="PTHR11079">
    <property type="entry name" value="CYTOSINE DEAMINASE FAMILY MEMBER"/>
    <property type="match status" value="1"/>
</dbReference>
<dbReference type="Pfam" id="PF00383">
    <property type="entry name" value="dCMP_cyt_deam_1"/>
    <property type="match status" value="1"/>
</dbReference>
<proteinExistence type="predicted"/>
<dbReference type="STRING" id="206665.SAMN04488516_101129"/>
<dbReference type="RefSeq" id="WP_200779089.1">
    <property type="nucleotide sequence ID" value="NZ_FNIN01000001.1"/>
</dbReference>
<dbReference type="AlphaFoldDB" id="A0A1G9ZSD5"/>
<protein>
    <submittedName>
        <fullName evidence="2">tRNA(Arg) A34 adenosine deaminase TadA</fullName>
    </submittedName>
</protein>
<keyword evidence="3" id="KW-1185">Reference proteome</keyword>
<dbReference type="Proteomes" id="UP000199602">
    <property type="component" value="Unassembled WGS sequence"/>
</dbReference>
<dbReference type="InterPro" id="IPR016193">
    <property type="entry name" value="Cytidine_deaminase-like"/>
</dbReference>
<dbReference type="GO" id="GO:0006152">
    <property type="term" value="P:purine nucleoside catabolic process"/>
    <property type="evidence" value="ECO:0007669"/>
    <property type="project" value="TreeGrafter"/>
</dbReference>
<dbReference type="CDD" id="cd01285">
    <property type="entry name" value="nucleoside_deaminase"/>
    <property type="match status" value="1"/>
</dbReference>
<dbReference type="PANTHER" id="PTHR11079:SF161">
    <property type="entry name" value="CMP_DCMP-TYPE DEAMINASE DOMAIN-CONTAINING PROTEIN"/>
    <property type="match status" value="1"/>
</dbReference>
<accession>A0A1G9ZSD5</accession>
<dbReference type="EMBL" id="FNIN01000001">
    <property type="protein sequence ID" value="SDN23536.1"/>
    <property type="molecule type" value="Genomic_DNA"/>
</dbReference>
<feature type="domain" description="CMP/dCMP-type deaminase" evidence="1">
    <location>
        <begin position="23"/>
        <end position="153"/>
    </location>
</feature>